<sequence>MSELPEKFNLIILEFPESPSLIVTHHIKYMVEIPSFPAFEWDFLVIDTPKGEGLILIFDFPNHFNPSIVWRKGLITFNSDHKEYYDPAKSFSNDLSASK</sequence>
<comment type="caution">
    <text evidence="1">The sequence shown here is derived from an EMBL/GenBank/DDBJ whole genome shotgun (WGS) entry which is preliminary data.</text>
</comment>
<evidence type="ECO:0000313" key="2">
    <source>
        <dbReference type="Proteomes" id="UP000765509"/>
    </source>
</evidence>
<proteinExistence type="predicted"/>
<dbReference type="Proteomes" id="UP000765509">
    <property type="component" value="Unassembled WGS sequence"/>
</dbReference>
<reference evidence="1" key="1">
    <citation type="submission" date="2021-03" db="EMBL/GenBank/DDBJ databases">
        <title>Draft genome sequence of rust myrtle Austropuccinia psidii MF-1, a brazilian biotype.</title>
        <authorList>
            <person name="Quecine M.C."/>
            <person name="Pachon D.M.R."/>
            <person name="Bonatelli M.L."/>
            <person name="Correr F.H."/>
            <person name="Franceschini L.M."/>
            <person name="Leite T.F."/>
            <person name="Margarido G.R.A."/>
            <person name="Almeida C.A."/>
            <person name="Ferrarezi J.A."/>
            <person name="Labate C.A."/>
        </authorList>
    </citation>
    <scope>NUCLEOTIDE SEQUENCE</scope>
    <source>
        <strain evidence="1">MF-1</strain>
    </source>
</reference>
<evidence type="ECO:0000313" key="1">
    <source>
        <dbReference type="EMBL" id="MBW0580402.1"/>
    </source>
</evidence>
<gene>
    <name evidence="1" type="ORF">O181_120117</name>
</gene>
<keyword evidence="2" id="KW-1185">Reference proteome</keyword>
<protein>
    <submittedName>
        <fullName evidence="1">Uncharacterized protein</fullName>
    </submittedName>
</protein>
<dbReference type="OrthoDB" id="2514812at2759"/>
<organism evidence="1 2">
    <name type="scientific">Austropuccinia psidii MF-1</name>
    <dbReference type="NCBI Taxonomy" id="1389203"/>
    <lineage>
        <taxon>Eukaryota</taxon>
        <taxon>Fungi</taxon>
        <taxon>Dikarya</taxon>
        <taxon>Basidiomycota</taxon>
        <taxon>Pucciniomycotina</taxon>
        <taxon>Pucciniomycetes</taxon>
        <taxon>Pucciniales</taxon>
        <taxon>Sphaerophragmiaceae</taxon>
        <taxon>Austropuccinia</taxon>
    </lineage>
</organism>
<dbReference type="AlphaFoldDB" id="A0A9Q3Q234"/>
<name>A0A9Q3Q234_9BASI</name>
<dbReference type="EMBL" id="AVOT02107440">
    <property type="protein sequence ID" value="MBW0580402.1"/>
    <property type="molecule type" value="Genomic_DNA"/>
</dbReference>
<accession>A0A9Q3Q234</accession>